<feature type="region of interest" description="Disordered" evidence="10">
    <location>
        <begin position="561"/>
        <end position="580"/>
    </location>
</feature>
<dbReference type="PROSITE" id="PS50011">
    <property type="entry name" value="PROTEIN_KINASE_DOM"/>
    <property type="match status" value="1"/>
</dbReference>
<evidence type="ECO:0000256" key="3">
    <source>
        <dbReference type="ARBA" id="ARBA00022527"/>
    </source>
</evidence>
<dbReference type="PROSITE" id="PS00107">
    <property type="entry name" value="PROTEIN_KINASE_ATP"/>
    <property type="match status" value="1"/>
</dbReference>
<evidence type="ECO:0000256" key="7">
    <source>
        <dbReference type="ARBA" id="ARBA00022840"/>
    </source>
</evidence>
<feature type="binding site" evidence="9">
    <location>
        <position position="215"/>
    </location>
    <ligand>
        <name>ATP</name>
        <dbReference type="ChEBI" id="CHEBI:30616"/>
    </ligand>
</feature>
<dbReference type="InterPro" id="IPR017441">
    <property type="entry name" value="Protein_kinase_ATP_BS"/>
</dbReference>
<dbReference type="FunFam" id="1.10.510.10:FF:000043">
    <property type="entry name" value="probable serine/threonine-protein kinase At1g54610"/>
    <property type="match status" value="1"/>
</dbReference>
<keyword evidence="5 9" id="KW-0547">Nucleotide-binding</keyword>
<feature type="region of interest" description="Disordered" evidence="10">
    <location>
        <begin position="490"/>
        <end position="556"/>
    </location>
</feature>
<comment type="similarity">
    <text evidence="1">Belongs to the protein kinase superfamily. CMGC Ser/Thr protein kinase family. CDC2/CDKX subfamily.</text>
</comment>
<dbReference type="PANTHER" id="PTHR24056">
    <property type="entry name" value="CELL DIVISION PROTEIN KINASE"/>
    <property type="match status" value="1"/>
</dbReference>
<evidence type="ECO:0000256" key="5">
    <source>
        <dbReference type="ARBA" id="ARBA00022741"/>
    </source>
</evidence>
<organism evidence="12 13">
    <name type="scientific">Carex littledalei</name>
    <dbReference type="NCBI Taxonomy" id="544730"/>
    <lineage>
        <taxon>Eukaryota</taxon>
        <taxon>Viridiplantae</taxon>
        <taxon>Streptophyta</taxon>
        <taxon>Embryophyta</taxon>
        <taxon>Tracheophyta</taxon>
        <taxon>Spermatophyta</taxon>
        <taxon>Magnoliopsida</taxon>
        <taxon>Liliopsida</taxon>
        <taxon>Poales</taxon>
        <taxon>Cyperaceae</taxon>
        <taxon>Cyperoideae</taxon>
        <taxon>Cariceae</taxon>
        <taxon>Carex</taxon>
        <taxon>Carex subgen. Euthyceras</taxon>
    </lineage>
</organism>
<evidence type="ECO:0000313" key="13">
    <source>
        <dbReference type="Proteomes" id="UP000623129"/>
    </source>
</evidence>
<evidence type="ECO:0000256" key="9">
    <source>
        <dbReference type="PROSITE-ProRule" id="PRU10141"/>
    </source>
</evidence>
<dbReference type="Gene3D" id="2.40.50.140">
    <property type="entry name" value="Nucleic acid-binding proteins"/>
    <property type="match status" value="1"/>
</dbReference>
<dbReference type="InterPro" id="IPR008271">
    <property type="entry name" value="Ser/Thr_kinase_AS"/>
</dbReference>
<dbReference type="InterPro" id="IPR011009">
    <property type="entry name" value="Kinase-like_dom_sf"/>
</dbReference>
<dbReference type="PROSITE" id="PS00108">
    <property type="entry name" value="PROTEIN_KINASE_ST"/>
    <property type="match status" value="1"/>
</dbReference>
<feature type="domain" description="Protein kinase" evidence="11">
    <location>
        <begin position="186"/>
        <end position="479"/>
    </location>
</feature>
<evidence type="ECO:0000256" key="6">
    <source>
        <dbReference type="ARBA" id="ARBA00022777"/>
    </source>
</evidence>
<dbReference type="Pfam" id="PF00069">
    <property type="entry name" value="Pkinase"/>
    <property type="match status" value="1"/>
</dbReference>
<evidence type="ECO:0000256" key="10">
    <source>
        <dbReference type="SAM" id="MobiDB-lite"/>
    </source>
</evidence>
<dbReference type="EMBL" id="SWLB01000010">
    <property type="protein sequence ID" value="KAF3333919.1"/>
    <property type="molecule type" value="Genomic_DNA"/>
</dbReference>
<evidence type="ECO:0000256" key="1">
    <source>
        <dbReference type="ARBA" id="ARBA00006485"/>
    </source>
</evidence>
<dbReference type="InterPro" id="IPR012340">
    <property type="entry name" value="NA-bd_OB-fold"/>
</dbReference>
<dbReference type="SUPFAM" id="SSF56112">
    <property type="entry name" value="Protein kinase-like (PK-like)"/>
    <property type="match status" value="1"/>
</dbReference>
<comment type="catalytic activity">
    <reaction evidence="8">
        <text>[DNA-directed RNA polymerase] + ATP = phospho-[DNA-directed RNA polymerase] + ADP + H(+)</text>
        <dbReference type="Rhea" id="RHEA:10216"/>
        <dbReference type="Rhea" id="RHEA-COMP:11321"/>
        <dbReference type="Rhea" id="RHEA-COMP:11322"/>
        <dbReference type="ChEBI" id="CHEBI:15378"/>
        <dbReference type="ChEBI" id="CHEBI:30616"/>
        <dbReference type="ChEBI" id="CHEBI:43176"/>
        <dbReference type="ChEBI" id="CHEBI:68546"/>
        <dbReference type="ChEBI" id="CHEBI:456216"/>
        <dbReference type="EC" id="2.7.11.23"/>
    </reaction>
</comment>
<dbReference type="InterPro" id="IPR000719">
    <property type="entry name" value="Prot_kinase_dom"/>
</dbReference>
<gene>
    <name evidence="12" type="ORF">FCM35_KLT01610</name>
</gene>
<keyword evidence="3" id="KW-0723">Serine/threonine-protein kinase</keyword>
<feature type="region of interest" description="Disordered" evidence="10">
    <location>
        <begin position="92"/>
        <end position="141"/>
    </location>
</feature>
<dbReference type="CDD" id="cd07840">
    <property type="entry name" value="STKc_CDK9_like"/>
    <property type="match status" value="1"/>
</dbReference>
<dbReference type="EC" id="2.7.11.23" evidence="2"/>
<comment type="caution">
    <text evidence="12">The sequence shown here is derived from an EMBL/GenBank/DDBJ whole genome shotgun (WGS) entry which is preliminary data.</text>
</comment>
<dbReference type="OrthoDB" id="616493at2759"/>
<dbReference type="GO" id="GO:0005634">
    <property type="term" value="C:nucleus"/>
    <property type="evidence" value="ECO:0007669"/>
    <property type="project" value="TreeGrafter"/>
</dbReference>
<accession>A0A833RE99</accession>
<keyword evidence="6 12" id="KW-0418">Kinase</keyword>
<sequence length="746" mass="83780">MYDGEVDRLQDIVEQGKIYSFTAVDIKNAPTQYKLVDSDIECLLTKETEIEEQDDDNNIPMLSFKLRTFDKLHAFEDNKRLLIGASEEHAVDRERPAGGGSATAARVGGASGYESEKTSSATNCTSSVSMSTGTVTSNSNSNGSKLLGNLHKYIEGEAVAAGWPAWLSSVAAEAVQGWIPLKADSFEKLEKIGQGTYSSVFKARELETGRIVALKKVRFDNFEPESVRFMSREILILRRLNHPNIIKLEGIITSRLSNNIYLVFEYMEHDLAGLTSSPDIKFSDSSGSSYFLFTILQVKCYMNQLLSGLEHCHSRSIMHRDIKCANLLVSNDGILKVADFGLANFYAPGHPLTSRVVTLWYRPPELLLGSTDYNASVDLWSAGCVFAEMFIGKPFLQGRTEVEQIHKIFKMCGSPDEPFWRKPFSANAAVFKPTHPYESRLKDSFKSLPGSAFQLLEALLSVEPAMRGTASSALKSEYFKTKPYACEPSSLPKYAPNREIDAKQREDARRRRANNNKAIEASRRLAAPNRTATATTTNTQNSRTSYKSSIPEDSLFTNKDTSHVTRREHHRNNSGETNRLFVDLKPGSTLKRVEQEVTSKGPMHIVGPAGYAWADQRAKELARNTKPHYQHGTVKHPNGSLFADPFTRTGHDTKQKSTEKQALIKQWAHVDTTDTFKKRDQKTYNSGLLVQNFEDRSDQMEYSGPIMSQSQLVDDFLTKHEKHIRSAVRRSWFQKGIKQVHKYNHA</sequence>
<keyword evidence="4" id="KW-0808">Transferase</keyword>
<protein>
    <recommendedName>
        <fullName evidence="2">[RNA-polymerase]-subunit kinase</fullName>
        <ecNumber evidence="2">2.7.11.23</ecNumber>
    </recommendedName>
</protein>
<dbReference type="GO" id="GO:0005524">
    <property type="term" value="F:ATP binding"/>
    <property type="evidence" value="ECO:0007669"/>
    <property type="project" value="UniProtKB-UniRule"/>
</dbReference>
<dbReference type="Proteomes" id="UP000623129">
    <property type="component" value="Unassembled WGS sequence"/>
</dbReference>
<dbReference type="GO" id="GO:0000307">
    <property type="term" value="C:cyclin-dependent protein kinase holoenzyme complex"/>
    <property type="evidence" value="ECO:0007669"/>
    <property type="project" value="TreeGrafter"/>
</dbReference>
<reference evidence="12" key="1">
    <citation type="submission" date="2020-01" db="EMBL/GenBank/DDBJ databases">
        <title>Genome sequence of Kobresia littledalei, the first chromosome-level genome in the family Cyperaceae.</title>
        <authorList>
            <person name="Qu G."/>
        </authorList>
    </citation>
    <scope>NUCLEOTIDE SEQUENCE</scope>
    <source>
        <strain evidence="12">C.B.Clarke</strain>
        <tissue evidence="12">Leaf</tissue>
    </source>
</reference>
<keyword evidence="13" id="KW-1185">Reference proteome</keyword>
<evidence type="ECO:0000256" key="2">
    <source>
        <dbReference type="ARBA" id="ARBA00012409"/>
    </source>
</evidence>
<evidence type="ECO:0000256" key="4">
    <source>
        <dbReference type="ARBA" id="ARBA00022679"/>
    </source>
</evidence>
<evidence type="ECO:0000259" key="11">
    <source>
        <dbReference type="PROSITE" id="PS50011"/>
    </source>
</evidence>
<dbReference type="GO" id="GO:0008353">
    <property type="term" value="F:RNA polymerase II CTD heptapeptide repeat kinase activity"/>
    <property type="evidence" value="ECO:0007669"/>
    <property type="project" value="UniProtKB-EC"/>
</dbReference>
<feature type="compositionally biased region" description="Low complexity" evidence="10">
    <location>
        <begin position="125"/>
        <end position="141"/>
    </location>
</feature>
<name>A0A833RE99_9POAL</name>
<keyword evidence="7 9" id="KW-0067">ATP-binding</keyword>
<dbReference type="FunFam" id="3.30.200.20:FF:000021">
    <property type="entry name" value="probable serine/threonine-protein kinase At1g54610"/>
    <property type="match status" value="1"/>
</dbReference>
<dbReference type="Gene3D" id="3.30.200.20">
    <property type="entry name" value="Phosphorylase Kinase, domain 1"/>
    <property type="match status" value="1"/>
</dbReference>
<evidence type="ECO:0000256" key="8">
    <source>
        <dbReference type="ARBA" id="ARBA00049280"/>
    </source>
</evidence>
<feature type="compositionally biased region" description="Low complexity" evidence="10">
    <location>
        <begin position="515"/>
        <end position="544"/>
    </location>
</feature>
<feature type="compositionally biased region" description="Basic and acidic residues" evidence="10">
    <location>
        <begin position="496"/>
        <end position="509"/>
    </location>
</feature>
<proteinExistence type="inferred from homology"/>
<dbReference type="PANTHER" id="PTHR24056:SF522">
    <property type="entry name" value="OS12G0577700 PROTEIN"/>
    <property type="match status" value="1"/>
</dbReference>
<dbReference type="Gene3D" id="1.10.510.10">
    <property type="entry name" value="Transferase(Phosphotransferase) domain 1"/>
    <property type="match status" value="1"/>
</dbReference>
<dbReference type="InterPro" id="IPR050108">
    <property type="entry name" value="CDK"/>
</dbReference>
<dbReference type="AlphaFoldDB" id="A0A833RE99"/>
<dbReference type="SMART" id="SM00220">
    <property type="entry name" value="S_TKc"/>
    <property type="match status" value="1"/>
</dbReference>
<evidence type="ECO:0000313" key="12">
    <source>
        <dbReference type="EMBL" id="KAF3333919.1"/>
    </source>
</evidence>
<dbReference type="GO" id="GO:0032968">
    <property type="term" value="P:positive regulation of transcription elongation by RNA polymerase II"/>
    <property type="evidence" value="ECO:0007669"/>
    <property type="project" value="TreeGrafter"/>
</dbReference>